<evidence type="ECO:0000313" key="1">
    <source>
        <dbReference type="EMBL" id="EGQ26744.1"/>
    </source>
</evidence>
<dbReference type="Proteomes" id="UP000005316">
    <property type="component" value="Unassembled WGS sequence"/>
</dbReference>
<gene>
    <name evidence="1" type="ORF">HMPREF9372_1285</name>
</gene>
<organism evidence="1 2">
    <name type="scientific">Sporosarcina newyorkensis 2681</name>
    <dbReference type="NCBI Taxonomy" id="1027292"/>
    <lineage>
        <taxon>Bacteria</taxon>
        <taxon>Bacillati</taxon>
        <taxon>Bacillota</taxon>
        <taxon>Bacilli</taxon>
        <taxon>Bacillales</taxon>
        <taxon>Caryophanaceae</taxon>
        <taxon>Sporosarcina</taxon>
    </lineage>
</organism>
<dbReference type="EMBL" id="AFPZ01000034">
    <property type="protein sequence ID" value="EGQ26744.1"/>
    <property type="molecule type" value="Genomic_DNA"/>
</dbReference>
<dbReference type="RefSeq" id="WP_009766152.1">
    <property type="nucleotide sequence ID" value="NZ_GL982997.1"/>
</dbReference>
<dbReference type="HOGENOM" id="CLU_3048153_0_0_9"/>
<accession>F9DR55</accession>
<reference evidence="1 2" key="1">
    <citation type="submission" date="2011-04" db="EMBL/GenBank/DDBJ databases">
        <authorList>
            <person name="Muzny D."/>
            <person name="Qin X."/>
            <person name="Deng J."/>
            <person name="Jiang H."/>
            <person name="Liu Y."/>
            <person name="Qu J."/>
            <person name="Song X.-Z."/>
            <person name="Zhang L."/>
            <person name="Thornton R."/>
            <person name="Coyle M."/>
            <person name="Francisco L."/>
            <person name="Jackson L."/>
            <person name="Javaid M."/>
            <person name="Korchina V."/>
            <person name="Kovar C."/>
            <person name="Mata R."/>
            <person name="Mathew T."/>
            <person name="Ngo R."/>
            <person name="Nguyen L."/>
            <person name="Nguyen N."/>
            <person name="Okwuonu G."/>
            <person name="Ongeri F."/>
            <person name="Pham C."/>
            <person name="Simmons D."/>
            <person name="Wilczek-Boney K."/>
            <person name="Hale W."/>
            <person name="Jakkamsetti A."/>
            <person name="Pham P."/>
            <person name="Ruth R."/>
            <person name="San Lucas F."/>
            <person name="Warren J."/>
            <person name="Zhang J."/>
            <person name="Zhao Z."/>
            <person name="Zhou C."/>
            <person name="Zhu D."/>
            <person name="Lee S."/>
            <person name="Bess C."/>
            <person name="Blankenburg K."/>
            <person name="Forbes L."/>
            <person name="Fu Q."/>
            <person name="Gubbala S."/>
            <person name="Hirani K."/>
            <person name="Jayaseelan J.C."/>
            <person name="Lara F."/>
            <person name="Munidasa M."/>
            <person name="Palculict T."/>
            <person name="Patil S."/>
            <person name="Pu L.-L."/>
            <person name="Saada N."/>
            <person name="Tang L."/>
            <person name="Weissenberger G."/>
            <person name="Zhu Y."/>
            <person name="Hemphill L."/>
            <person name="Shang Y."/>
            <person name="Youmans B."/>
            <person name="Ayvaz T."/>
            <person name="Ross M."/>
            <person name="Santibanez J."/>
            <person name="Aqrawi P."/>
            <person name="Gross S."/>
            <person name="Joshi V."/>
            <person name="Fowler G."/>
            <person name="Nazareth L."/>
            <person name="Reid J."/>
            <person name="Worley K."/>
            <person name="Petrosino J."/>
            <person name="Highlander S."/>
            <person name="Gibbs R."/>
        </authorList>
    </citation>
    <scope>NUCLEOTIDE SEQUENCE [LARGE SCALE GENOMIC DNA]</scope>
    <source>
        <strain evidence="1 2">2681</strain>
    </source>
</reference>
<dbReference type="AlphaFoldDB" id="F9DR55"/>
<comment type="caution">
    <text evidence="1">The sequence shown here is derived from an EMBL/GenBank/DDBJ whole genome shotgun (WGS) entry which is preliminary data.</text>
</comment>
<evidence type="ECO:0008006" key="3">
    <source>
        <dbReference type="Google" id="ProtNLM"/>
    </source>
</evidence>
<evidence type="ECO:0000313" key="2">
    <source>
        <dbReference type="Proteomes" id="UP000005316"/>
    </source>
</evidence>
<name>F9DR55_9BACL</name>
<proteinExistence type="predicted"/>
<sequence>MKATVVIEKVTCPTCKKRLFDKEEGTIGFTREKCRVCKTVWRIDLKNSRFTKIN</sequence>
<protein>
    <recommendedName>
        <fullName evidence="3">Mu-like prophage protein Com</fullName>
    </recommendedName>
</protein>